<gene>
    <name evidence="2" type="ORF">Selli2_31220</name>
</gene>
<dbReference type="InterPro" id="IPR029044">
    <property type="entry name" value="Nucleotide-diphossugar_trans"/>
</dbReference>
<accession>A0A9W6CG16</accession>
<dbReference type="GO" id="GO:0000030">
    <property type="term" value="F:mannosyltransferase activity"/>
    <property type="evidence" value="ECO:0007669"/>
    <property type="project" value="TreeGrafter"/>
</dbReference>
<dbReference type="Proteomes" id="UP001145094">
    <property type="component" value="Unassembled WGS sequence"/>
</dbReference>
<proteinExistence type="predicted"/>
<dbReference type="GO" id="GO:0016020">
    <property type="term" value="C:membrane"/>
    <property type="evidence" value="ECO:0007669"/>
    <property type="project" value="GOC"/>
</dbReference>
<dbReference type="SUPFAM" id="SSF53448">
    <property type="entry name" value="Nucleotide-diphospho-sugar transferases"/>
    <property type="match status" value="1"/>
</dbReference>
<reference evidence="2" key="1">
    <citation type="submission" date="2022-11" db="EMBL/GenBank/DDBJ databases">
        <title>Draft genome sequence of Sellimonas catena strain 18CBH55.</title>
        <authorList>
            <person name="Atsushi H."/>
            <person name="Moriya O."/>
            <person name="Mitsuo S."/>
        </authorList>
    </citation>
    <scope>NUCLEOTIDE SEQUENCE</scope>
    <source>
        <strain evidence="2">18CBH55</strain>
    </source>
</reference>
<evidence type="ECO:0000313" key="2">
    <source>
        <dbReference type="EMBL" id="GLG91695.1"/>
    </source>
</evidence>
<comment type="caution">
    <text evidence="2">The sequence shown here is derived from an EMBL/GenBank/DDBJ whole genome shotgun (WGS) entry which is preliminary data.</text>
</comment>
<evidence type="ECO:0000313" key="3">
    <source>
        <dbReference type="Proteomes" id="UP001145094"/>
    </source>
</evidence>
<dbReference type="AlphaFoldDB" id="A0A9W6CG16"/>
<dbReference type="EMBL" id="BSCH01000024">
    <property type="protein sequence ID" value="GLG91695.1"/>
    <property type="molecule type" value="Genomic_DNA"/>
</dbReference>
<dbReference type="InterPro" id="IPR007577">
    <property type="entry name" value="GlycoTrfase_DXD_sugar-bd_CS"/>
</dbReference>
<reference evidence="2" key="2">
    <citation type="submission" date="2022-11" db="EMBL/GenBank/DDBJ databases">
        <title>Draft genome sequence of Sellimonas catena strain 18CBH55.</title>
        <authorList>
            <person name="Hisatomi A."/>
            <person name="Ohkuma M."/>
            <person name="Sakamoto M."/>
        </authorList>
    </citation>
    <scope>NUCLEOTIDE SEQUENCE</scope>
    <source>
        <strain evidence="2">18CBH55</strain>
    </source>
</reference>
<evidence type="ECO:0000256" key="1">
    <source>
        <dbReference type="ARBA" id="ARBA00022679"/>
    </source>
</evidence>
<protein>
    <submittedName>
        <fullName evidence="2">Glycosyl transferase</fullName>
    </submittedName>
</protein>
<organism evidence="2 3">
    <name type="scientific">Sellimonas catena</name>
    <dbReference type="NCBI Taxonomy" id="2994035"/>
    <lineage>
        <taxon>Bacteria</taxon>
        <taxon>Bacillati</taxon>
        <taxon>Bacillota</taxon>
        <taxon>Clostridia</taxon>
        <taxon>Lachnospirales</taxon>
        <taxon>Lachnospiraceae</taxon>
        <taxon>Sellimonas</taxon>
    </lineage>
</organism>
<dbReference type="Gene3D" id="3.90.550.20">
    <property type="match status" value="1"/>
</dbReference>
<dbReference type="RefSeq" id="WP_281845811.1">
    <property type="nucleotide sequence ID" value="NZ_BSCH01000024.1"/>
</dbReference>
<name>A0A9W6CG16_9FIRM</name>
<dbReference type="PANTHER" id="PTHR32385:SF15">
    <property type="entry name" value="INOSITOL PHOSPHOCERAMIDE MANNOSYLTRANSFERASE 1"/>
    <property type="match status" value="1"/>
</dbReference>
<reference evidence="2" key="3">
    <citation type="journal article" date="2023" name="Int. J. Syst. Evol. Microbiol.">
        <title>Sellimonas catena sp. nov., isolated from human faeces.</title>
        <authorList>
            <person name="Hisatomi A."/>
            <person name="Ohkuma M."/>
            <person name="Sakamoto M."/>
        </authorList>
    </citation>
    <scope>NUCLEOTIDE SEQUENCE</scope>
    <source>
        <strain evidence="2">18CBH55</strain>
    </source>
</reference>
<dbReference type="InterPro" id="IPR051706">
    <property type="entry name" value="Glycosyltransferase_domain"/>
</dbReference>
<sequence>MIPKIIHYCWFGKGKMPELANKCIESWKKKCPDYEIIEWNEENFDINCCPYVKEAYESKKFAFVTDYVRLYAMYTQGGIYMDTDVEVKKNLDIFLENEAFSGFESKTKIQTGIMAAQKELPLFKELLDYYKDRHFIDENGQQDTTTNVVTITKILSSKGFIPNGKYQVVAGVTLYPQDYFCPLDDATGIMHDSDNTAAIHWFNKSWVPKKYKLRSKITRIFHRYFGIDCFSFLKKGEN</sequence>
<dbReference type="GO" id="GO:0051999">
    <property type="term" value="P:mannosyl-inositol phosphorylceramide biosynthetic process"/>
    <property type="evidence" value="ECO:0007669"/>
    <property type="project" value="TreeGrafter"/>
</dbReference>
<dbReference type="Pfam" id="PF04488">
    <property type="entry name" value="Gly_transf_sug"/>
    <property type="match status" value="1"/>
</dbReference>
<keyword evidence="1 2" id="KW-0808">Transferase</keyword>
<dbReference type="PANTHER" id="PTHR32385">
    <property type="entry name" value="MANNOSYL PHOSPHORYLINOSITOL CERAMIDE SYNTHASE"/>
    <property type="match status" value="1"/>
</dbReference>